<dbReference type="EMBL" id="LOCK01000039">
    <property type="protein sequence ID" value="KTE90541.1"/>
    <property type="molecule type" value="Genomic_DNA"/>
</dbReference>
<dbReference type="AlphaFoldDB" id="A0A0W1JFZ5"/>
<evidence type="ECO:0008006" key="4">
    <source>
        <dbReference type="Google" id="ProtNLM"/>
    </source>
</evidence>
<feature type="region of interest" description="Disordered" evidence="1">
    <location>
        <begin position="605"/>
        <end position="644"/>
    </location>
</feature>
<evidence type="ECO:0000313" key="2">
    <source>
        <dbReference type="EMBL" id="KTE90541.1"/>
    </source>
</evidence>
<name>A0A0W1JFZ5_DESHA</name>
<dbReference type="InterPro" id="IPR025584">
    <property type="entry name" value="Cthe_2159"/>
</dbReference>
<protein>
    <recommendedName>
        <fullName evidence="4">Dockerin type 1</fullName>
    </recommendedName>
</protein>
<proteinExistence type="predicted"/>
<dbReference type="OMA" id="QPSILMY"/>
<dbReference type="RefSeq" id="WP_005814523.1">
    <property type="nucleotide sequence ID" value="NZ_CABKQQ010000051.1"/>
</dbReference>
<feature type="compositionally biased region" description="Low complexity" evidence="1">
    <location>
        <begin position="320"/>
        <end position="329"/>
    </location>
</feature>
<comment type="caution">
    <text evidence="2">The sequence shown here is derived from an EMBL/GenBank/DDBJ whole genome shotgun (WGS) entry which is preliminary data.</text>
</comment>
<gene>
    <name evidence="2" type="ORF">AT727_08085</name>
</gene>
<evidence type="ECO:0000313" key="3">
    <source>
        <dbReference type="Proteomes" id="UP000054623"/>
    </source>
</evidence>
<dbReference type="OrthoDB" id="9812829at2"/>
<sequence length="644" mass="65743">MKKIRSKGYTLVSLFLVLTLGLTGCGKAGSQQEMSDASVAISSPVTSSAEFDLSFSARDLDVGFDEGTATQITLSDSGIEVVGSGAEAEGETVSITQEGTYVLSGSLPDGQIIVDAPDTDKIQLVLRGVSIHNEDHAALYIKEADKVFITLATDSQNTLSDGTEYVQRDEVNVDGAIYSKADLTINGGGSLNVIGNYKHGIVSKDDLVITGGKLSVTAQGQGLHGKDCVKIKDGIFALKTQGDAVQSDNTEDETRGFVYIAGGTFAIETQGDAFQAETLLQADGGTFKIMTGGGSENASTDSQGNEQAGWGMWGGPPGNPENVNGAPPETATEAATVEDTPSAKGFKAGKEMILNEGSFDIDSSDDALHSNGKLVITGGTYAVSSGDDGLHADGDLTITGGILLVAKSYEGIEGNTITITGGIIEVTARDDGLNVAGGNDGSAFGRPGQNSFTQVSTDHYLRISGGEIKVDAAGDGLDSNGNLFVEGGTITVSGPINNGNAALDYDGTATISGGVLMVTGSSGMAQGFSEESGQYSLLHNLSTSVAAGSEVTLTDVNDKVILKWTANKEFTSVHLSSPDLVQGGTYTLTAGPLEETVTLSSVATSNGGGMGSGMDGMGGGGKGGNFGDMKGQPPQPGAKPDRPN</sequence>
<feature type="compositionally biased region" description="Polar residues" evidence="1">
    <location>
        <begin position="296"/>
        <end position="306"/>
    </location>
</feature>
<feature type="compositionally biased region" description="Gly residues" evidence="1">
    <location>
        <begin position="606"/>
        <end position="626"/>
    </location>
</feature>
<dbReference type="Proteomes" id="UP000054623">
    <property type="component" value="Unassembled WGS sequence"/>
</dbReference>
<accession>A0A0W1JFZ5</accession>
<organism evidence="2 3">
    <name type="scientific">Desulfitobacterium hafniense</name>
    <name type="common">Desulfitobacterium frappieri</name>
    <dbReference type="NCBI Taxonomy" id="49338"/>
    <lineage>
        <taxon>Bacteria</taxon>
        <taxon>Bacillati</taxon>
        <taxon>Bacillota</taxon>
        <taxon>Clostridia</taxon>
        <taxon>Eubacteriales</taxon>
        <taxon>Desulfitobacteriaceae</taxon>
        <taxon>Desulfitobacterium</taxon>
    </lineage>
</organism>
<evidence type="ECO:0000256" key="1">
    <source>
        <dbReference type="SAM" id="MobiDB-lite"/>
    </source>
</evidence>
<reference evidence="2 3" key="1">
    <citation type="submission" date="2015-12" db="EMBL/GenBank/DDBJ databases">
        <title>Draft Genome Sequence of Desulfitobacterium hafniense Strain DH, a Sulfate-reducing Bacterium Isolated from Paddy Soils.</title>
        <authorList>
            <person name="Bao P."/>
            <person name="Zhang X."/>
            <person name="Li G."/>
        </authorList>
    </citation>
    <scope>NUCLEOTIDE SEQUENCE [LARGE SCALE GENOMIC DNA]</scope>
    <source>
        <strain evidence="2 3">DH</strain>
    </source>
</reference>
<feature type="region of interest" description="Disordered" evidence="1">
    <location>
        <begin position="293"/>
        <end position="329"/>
    </location>
</feature>
<dbReference type="Pfam" id="PF14262">
    <property type="entry name" value="Cthe_2159"/>
    <property type="match status" value="1"/>
</dbReference>
<dbReference type="PROSITE" id="PS51257">
    <property type="entry name" value="PROKAR_LIPOPROTEIN"/>
    <property type="match status" value="1"/>
</dbReference>